<dbReference type="SMART" id="SM00530">
    <property type="entry name" value="HTH_XRE"/>
    <property type="match status" value="1"/>
</dbReference>
<dbReference type="Pfam" id="PF01381">
    <property type="entry name" value="HTH_3"/>
    <property type="match status" value="1"/>
</dbReference>
<evidence type="ECO:0000256" key="1">
    <source>
        <dbReference type="SAM" id="MobiDB-lite"/>
    </source>
</evidence>
<feature type="compositionally biased region" description="Basic and acidic residues" evidence="1">
    <location>
        <begin position="51"/>
        <end position="61"/>
    </location>
</feature>
<proteinExistence type="predicted"/>
<dbReference type="EMBL" id="JACBYE010000047">
    <property type="protein sequence ID" value="NYS94878.1"/>
    <property type="molecule type" value="Genomic_DNA"/>
</dbReference>
<evidence type="ECO:0000313" key="4">
    <source>
        <dbReference type="Proteomes" id="UP000561011"/>
    </source>
</evidence>
<dbReference type="GO" id="GO:0003677">
    <property type="term" value="F:DNA binding"/>
    <property type="evidence" value="ECO:0007669"/>
    <property type="project" value="InterPro"/>
</dbReference>
<evidence type="ECO:0000259" key="2">
    <source>
        <dbReference type="PROSITE" id="PS50943"/>
    </source>
</evidence>
<reference evidence="3 4" key="1">
    <citation type="submission" date="2020-07" db="EMBL/GenBank/DDBJ databases">
        <title>MOT database genomes.</title>
        <authorList>
            <person name="Joseph S."/>
            <person name="Aduse-Opoku J."/>
            <person name="Hashim A."/>
            <person name="Wade W."/>
            <person name="Curtis M."/>
        </authorList>
    </citation>
    <scope>NUCLEOTIDE SEQUENCE [LARGE SCALE GENOMIC DNA]</scope>
    <source>
        <strain evidence="3 4">DSM 100099</strain>
    </source>
</reference>
<feature type="compositionally biased region" description="Basic residues" evidence="1">
    <location>
        <begin position="1"/>
        <end position="13"/>
    </location>
</feature>
<evidence type="ECO:0000313" key="3">
    <source>
        <dbReference type="EMBL" id="NYS94878.1"/>
    </source>
</evidence>
<accession>A0A853F1E8</accession>
<organism evidence="3 4">
    <name type="scientific">Sanguibacter inulinus</name>
    <dbReference type="NCBI Taxonomy" id="60922"/>
    <lineage>
        <taxon>Bacteria</taxon>
        <taxon>Bacillati</taxon>
        <taxon>Actinomycetota</taxon>
        <taxon>Actinomycetes</taxon>
        <taxon>Micrococcales</taxon>
        <taxon>Sanguibacteraceae</taxon>
        <taxon>Sanguibacter</taxon>
    </lineage>
</organism>
<keyword evidence="4" id="KW-1185">Reference proteome</keyword>
<comment type="caution">
    <text evidence="3">The sequence shown here is derived from an EMBL/GenBank/DDBJ whole genome shotgun (WGS) entry which is preliminary data.</text>
</comment>
<dbReference type="AlphaFoldDB" id="A0A853F1E8"/>
<dbReference type="PROSITE" id="PS50943">
    <property type="entry name" value="HTH_CROC1"/>
    <property type="match status" value="1"/>
</dbReference>
<dbReference type="CDD" id="cd00093">
    <property type="entry name" value="HTH_XRE"/>
    <property type="match status" value="1"/>
</dbReference>
<dbReference type="Gene3D" id="1.10.260.40">
    <property type="entry name" value="lambda repressor-like DNA-binding domains"/>
    <property type="match status" value="1"/>
</dbReference>
<dbReference type="InterPro" id="IPR001387">
    <property type="entry name" value="Cro/C1-type_HTH"/>
</dbReference>
<name>A0A853F1E8_9MICO</name>
<dbReference type="Proteomes" id="UP000561011">
    <property type="component" value="Unassembled WGS sequence"/>
</dbReference>
<sequence length="197" mass="20918">MTSRRGRAGRRHHQTEPAPPEASARGAVHHGRTSAWIVAAHRHPRLGPGRAEPDRAARRGDPVGTLIPFPVRPAAELGRTTQGTAEAQRTPVRDAGADHTPLATPRATGPSLLWREAVGHELRGERTAQSRTLADVARRAGVSTQYLSEIERGRKEPSSEVLEAIGSALSLTLLNLTSRVSGALARGTGDGARLMAA</sequence>
<gene>
    <name evidence="3" type="ORF">HZZ10_15280</name>
</gene>
<dbReference type="InterPro" id="IPR010982">
    <property type="entry name" value="Lambda_DNA-bd_dom_sf"/>
</dbReference>
<feature type="region of interest" description="Disordered" evidence="1">
    <location>
        <begin position="1"/>
        <end position="107"/>
    </location>
</feature>
<dbReference type="SUPFAM" id="SSF47413">
    <property type="entry name" value="lambda repressor-like DNA-binding domains"/>
    <property type="match status" value="1"/>
</dbReference>
<feature type="domain" description="HTH cro/C1-type" evidence="2">
    <location>
        <begin position="122"/>
        <end position="176"/>
    </location>
</feature>
<protein>
    <submittedName>
        <fullName evidence="3">Helix-turn-helix transcriptional regulator</fullName>
    </submittedName>
</protein>